<keyword evidence="15" id="KW-0804">Transcription</keyword>
<feature type="transmembrane region" description="Helical" evidence="21">
    <location>
        <begin position="239"/>
        <end position="259"/>
    </location>
</feature>
<protein>
    <recommendedName>
        <fullName evidence="18">Proton-coupled zinc antiporter SLC30A9, mitochondrial</fullName>
    </recommendedName>
    <alternativeName>
        <fullName evidence="17">Solute carrier family 30 member 9</fullName>
    </alternativeName>
    <alternativeName>
        <fullName evidence="19">Zinc transporter 9</fullName>
    </alternativeName>
</protein>
<feature type="domain" description="XPA C-terminal" evidence="23">
    <location>
        <begin position="55"/>
        <end position="95"/>
    </location>
</feature>
<evidence type="ECO:0000256" key="8">
    <source>
        <dbReference type="ARBA" id="ARBA00022833"/>
    </source>
</evidence>
<dbReference type="AlphaFoldDB" id="A0A0H5R5R4"/>
<evidence type="ECO:0000256" key="10">
    <source>
        <dbReference type="ARBA" id="ARBA00022989"/>
    </source>
</evidence>
<dbReference type="GO" id="GO:0006882">
    <property type="term" value="P:intracellular zinc ion homeostasis"/>
    <property type="evidence" value="ECO:0007669"/>
    <property type="project" value="TreeGrafter"/>
</dbReference>
<dbReference type="GO" id="GO:0008324">
    <property type="term" value="F:monoatomic cation transmembrane transporter activity"/>
    <property type="evidence" value="ECO:0007669"/>
    <property type="project" value="InterPro"/>
</dbReference>
<dbReference type="Gene3D" id="3.90.530.10">
    <property type="entry name" value="XPA C-terminal domain"/>
    <property type="match status" value="1"/>
</dbReference>
<evidence type="ECO:0000256" key="19">
    <source>
        <dbReference type="ARBA" id="ARBA00034922"/>
    </source>
</evidence>
<dbReference type="NCBIfam" id="TIGR01297">
    <property type="entry name" value="CDF"/>
    <property type="match status" value="1"/>
</dbReference>
<feature type="transmembrane region" description="Helical" evidence="21">
    <location>
        <begin position="323"/>
        <end position="346"/>
    </location>
</feature>
<evidence type="ECO:0000256" key="6">
    <source>
        <dbReference type="ARBA" id="ARBA00022692"/>
    </source>
</evidence>
<dbReference type="InterPro" id="IPR002524">
    <property type="entry name" value="Cation_efflux"/>
</dbReference>
<keyword evidence="7" id="KW-0256">Endoplasmic reticulum</keyword>
<evidence type="ECO:0000256" key="4">
    <source>
        <dbReference type="ARBA" id="ARBA00022448"/>
    </source>
</evidence>
<dbReference type="InterPro" id="IPR022656">
    <property type="entry name" value="XPA_C"/>
</dbReference>
<feature type="domain" description="Cation efflux protein transmembrane" evidence="22">
    <location>
        <begin position="173"/>
        <end position="382"/>
    </location>
</feature>
<dbReference type="PANTHER" id="PTHR13414">
    <property type="entry name" value="HUEL-CATION TRANSPORTER"/>
    <property type="match status" value="1"/>
</dbReference>
<sequence>MLLWRRTFHFPRGIPSTGLSLLPRRQGIAFASKSSVEGPFFLPETIDDATGWIPRGAAIRRYCLNDSDLDSIEHIEKPNPYMPSSRKIMRLYRHGDVYAKAIQRYGSMEAVASQAANEHTKLVDSVKANSANTRSDDLNAHSNYRHERKLPARLNIWARTFDISATSSGKVVAAAIVGNFSVSLSKFVAAWFTCSASMLSEGIHSLADLSNQCLLAIGLSESYKTPDALHPYGYASEKYVWALISGVGIFFLGCGVSLYHGVLGIINPIEIVYHPITPAVLWFSFCVETATLAIALQEIQKAATKLEMTTLEYIKRGPDPNTVAVVAEDAAAVCGILIAGSCIGLTHYTGLAIFDACGSIIVGGLLGVVAMFLIRKNHEYLLGRSIHHSYTDKVLKVLHESEVISSVHDVKAVFLGPDAFRFKAEIVVNGQILSKLFLAQHRNTVSSREEGNSSPLMLPTTHSELEAALIEFGDHLMHFLGDEIDQIEAEIKRTVPEIKHVDLEVI</sequence>
<reference evidence="24" key="1">
    <citation type="submission" date="2015-04" db="EMBL/GenBank/DDBJ databases">
        <title>The genome sequence of the plant pathogenic Rhizarian Plasmodiophora brassicae reveals insights in its biotrophic life cycle and the origin of chitin synthesis.</title>
        <authorList>
            <person name="Schwelm A."/>
            <person name="Fogelqvist J."/>
            <person name="Knaust A."/>
            <person name="Julke S."/>
            <person name="Lilja T."/>
            <person name="Dhandapani V."/>
            <person name="Bonilla-Rosso G."/>
            <person name="Karlsson M."/>
            <person name="Shevchenko A."/>
            <person name="Choi S.R."/>
            <person name="Kim H.G."/>
            <person name="Park J.Y."/>
            <person name="Lim Y.P."/>
            <person name="Ludwig-Muller J."/>
            <person name="Dixelius C."/>
        </authorList>
    </citation>
    <scope>NUCLEOTIDE SEQUENCE</scope>
    <source>
        <tissue evidence="24">Potato root galls</tissue>
    </source>
</reference>
<keyword evidence="13" id="KW-0496">Mitochondrion</keyword>
<evidence type="ECO:0000256" key="11">
    <source>
        <dbReference type="ARBA" id="ARBA00023015"/>
    </source>
</evidence>
<dbReference type="Gene3D" id="1.20.1510.10">
    <property type="entry name" value="Cation efflux protein transmembrane domain"/>
    <property type="match status" value="1"/>
</dbReference>
<keyword evidence="14 21" id="KW-0472">Membrane</keyword>
<dbReference type="GO" id="GO:0015297">
    <property type="term" value="F:antiporter activity"/>
    <property type="evidence" value="ECO:0007669"/>
    <property type="project" value="UniProtKB-KW"/>
</dbReference>
<dbReference type="InterPro" id="IPR040177">
    <property type="entry name" value="SLC30A9"/>
</dbReference>
<evidence type="ECO:0000256" key="3">
    <source>
        <dbReference type="ARBA" id="ARBA00004240"/>
    </source>
</evidence>
<evidence type="ECO:0000256" key="2">
    <source>
        <dbReference type="ARBA" id="ARBA00004225"/>
    </source>
</evidence>
<feature type="transmembrane region" description="Helical" evidence="21">
    <location>
        <begin position="352"/>
        <end position="374"/>
    </location>
</feature>
<evidence type="ECO:0000256" key="15">
    <source>
        <dbReference type="ARBA" id="ARBA00023163"/>
    </source>
</evidence>
<dbReference type="InterPro" id="IPR009061">
    <property type="entry name" value="DNA-bd_dom_put_sf"/>
</dbReference>
<organism evidence="24">
    <name type="scientific">Spongospora subterranea</name>
    <dbReference type="NCBI Taxonomy" id="70186"/>
    <lineage>
        <taxon>Eukaryota</taxon>
        <taxon>Sar</taxon>
        <taxon>Rhizaria</taxon>
        <taxon>Endomyxa</taxon>
        <taxon>Phytomyxea</taxon>
        <taxon>Plasmodiophorida</taxon>
        <taxon>Plasmodiophoridae</taxon>
        <taxon>Spongospora</taxon>
    </lineage>
</organism>
<dbReference type="InterPro" id="IPR027469">
    <property type="entry name" value="Cation_efflux_TMD_sf"/>
</dbReference>
<evidence type="ECO:0000256" key="20">
    <source>
        <dbReference type="ARBA" id="ARBA00048349"/>
    </source>
</evidence>
<keyword evidence="10 21" id="KW-1133">Transmembrane helix</keyword>
<dbReference type="EMBL" id="HACM01009053">
    <property type="protein sequence ID" value="CRZ09495.1"/>
    <property type="molecule type" value="Transcribed_RNA"/>
</dbReference>
<dbReference type="PANTHER" id="PTHR13414:SF9">
    <property type="entry name" value="PROTON-COUPLED ZINC ANTIPORTER SLC30A9, MITOCHONDRIAL"/>
    <property type="match status" value="1"/>
</dbReference>
<evidence type="ECO:0000256" key="1">
    <source>
        <dbReference type="ARBA" id="ARBA00004123"/>
    </source>
</evidence>
<evidence type="ECO:0000256" key="21">
    <source>
        <dbReference type="SAM" id="Phobius"/>
    </source>
</evidence>
<dbReference type="SUPFAM" id="SSF46955">
    <property type="entry name" value="Putative DNA-binding domain"/>
    <property type="match status" value="1"/>
</dbReference>
<evidence type="ECO:0000256" key="7">
    <source>
        <dbReference type="ARBA" id="ARBA00022824"/>
    </source>
</evidence>
<feature type="transmembrane region" description="Helical" evidence="21">
    <location>
        <begin position="279"/>
        <end position="296"/>
    </location>
</feature>
<dbReference type="GO" id="GO:0031966">
    <property type="term" value="C:mitochondrial membrane"/>
    <property type="evidence" value="ECO:0007669"/>
    <property type="project" value="UniProtKB-SubCell"/>
</dbReference>
<name>A0A0H5R5R4_9EUKA</name>
<proteinExistence type="predicted"/>
<dbReference type="GO" id="GO:0005634">
    <property type="term" value="C:nucleus"/>
    <property type="evidence" value="ECO:0007669"/>
    <property type="project" value="UniProtKB-SubCell"/>
</dbReference>
<accession>A0A0H5R5R4</accession>
<evidence type="ECO:0000256" key="17">
    <source>
        <dbReference type="ARBA" id="ARBA00033405"/>
    </source>
</evidence>
<dbReference type="CDD" id="cd21075">
    <property type="entry name" value="DBD_XPA-like"/>
    <property type="match status" value="1"/>
</dbReference>
<dbReference type="InterPro" id="IPR058533">
    <property type="entry name" value="Cation_efflux_TM"/>
</dbReference>
<dbReference type="Pfam" id="PF05181">
    <property type="entry name" value="XPA_C"/>
    <property type="match status" value="1"/>
</dbReference>
<dbReference type="GO" id="GO:0005783">
    <property type="term" value="C:endoplasmic reticulum"/>
    <property type="evidence" value="ECO:0007669"/>
    <property type="project" value="UniProtKB-SubCell"/>
</dbReference>
<evidence type="ECO:0000256" key="12">
    <source>
        <dbReference type="ARBA" id="ARBA00023065"/>
    </source>
</evidence>
<comment type="catalytic activity">
    <reaction evidence="20">
        <text>Zn(2+)(in) + 2 H(+)(out) = Zn(2+)(out) + 2 H(+)(in)</text>
        <dbReference type="Rhea" id="RHEA:72627"/>
        <dbReference type="ChEBI" id="CHEBI:15378"/>
        <dbReference type="ChEBI" id="CHEBI:29105"/>
    </reaction>
</comment>
<keyword evidence="8" id="KW-0862">Zinc</keyword>
<keyword evidence="9" id="KW-0864">Zinc transport</keyword>
<keyword evidence="4" id="KW-0813">Transport</keyword>
<keyword evidence="6 21" id="KW-0812">Transmembrane</keyword>
<comment type="subcellular location">
    <subcellularLocation>
        <location evidence="3">Endoplasmic reticulum</location>
    </subcellularLocation>
    <subcellularLocation>
        <location evidence="2">Mitochondrion membrane</location>
        <topology evidence="2">Multi-pass membrane protein</topology>
    </subcellularLocation>
    <subcellularLocation>
        <location evidence="1">Nucleus</location>
    </subcellularLocation>
</comment>
<evidence type="ECO:0000256" key="5">
    <source>
        <dbReference type="ARBA" id="ARBA00022449"/>
    </source>
</evidence>
<keyword evidence="11" id="KW-0805">Transcription regulation</keyword>
<keyword evidence="12" id="KW-0406">Ion transport</keyword>
<evidence type="ECO:0000259" key="23">
    <source>
        <dbReference type="Pfam" id="PF05181"/>
    </source>
</evidence>
<evidence type="ECO:0000259" key="22">
    <source>
        <dbReference type="Pfam" id="PF01545"/>
    </source>
</evidence>
<keyword evidence="5" id="KW-0050">Antiport</keyword>
<evidence type="ECO:0000256" key="13">
    <source>
        <dbReference type="ARBA" id="ARBA00023128"/>
    </source>
</evidence>
<dbReference type="InterPro" id="IPR037129">
    <property type="entry name" value="XPA_sf"/>
</dbReference>
<evidence type="ECO:0000256" key="9">
    <source>
        <dbReference type="ARBA" id="ARBA00022906"/>
    </source>
</evidence>
<evidence type="ECO:0000256" key="18">
    <source>
        <dbReference type="ARBA" id="ARBA00034845"/>
    </source>
</evidence>
<dbReference type="Pfam" id="PF01545">
    <property type="entry name" value="Cation_efflux"/>
    <property type="match status" value="1"/>
</dbReference>
<evidence type="ECO:0000256" key="16">
    <source>
        <dbReference type="ARBA" id="ARBA00023242"/>
    </source>
</evidence>
<evidence type="ECO:0000256" key="14">
    <source>
        <dbReference type="ARBA" id="ARBA00023136"/>
    </source>
</evidence>
<dbReference type="GO" id="GO:0006829">
    <property type="term" value="P:zinc ion transport"/>
    <property type="evidence" value="ECO:0007669"/>
    <property type="project" value="UniProtKB-KW"/>
</dbReference>
<keyword evidence="16" id="KW-0539">Nucleus</keyword>
<evidence type="ECO:0000313" key="24">
    <source>
        <dbReference type="EMBL" id="CRZ09495.1"/>
    </source>
</evidence>
<dbReference type="SUPFAM" id="SSF161111">
    <property type="entry name" value="Cation efflux protein transmembrane domain-like"/>
    <property type="match status" value="1"/>
</dbReference>